<evidence type="ECO:0000313" key="19">
    <source>
        <dbReference type="Proteomes" id="UP000199118"/>
    </source>
</evidence>
<reference evidence="18 19" key="1">
    <citation type="submission" date="2016-10" db="EMBL/GenBank/DDBJ databases">
        <authorList>
            <person name="de Groot N.N."/>
        </authorList>
    </citation>
    <scope>NUCLEOTIDE SEQUENCE [LARGE SCALE GENOMIC DNA]</scope>
    <source>
        <strain evidence="18 19">DSM 17890</strain>
    </source>
</reference>
<evidence type="ECO:0000256" key="3">
    <source>
        <dbReference type="ARBA" id="ARBA00012438"/>
    </source>
</evidence>
<dbReference type="CDD" id="cd06225">
    <property type="entry name" value="HAMP"/>
    <property type="match status" value="1"/>
</dbReference>
<accession>A0A1H2Z7I2</accession>
<dbReference type="SMART" id="SM00387">
    <property type="entry name" value="HATPase_c"/>
    <property type="match status" value="1"/>
</dbReference>
<dbReference type="InterPro" id="IPR003594">
    <property type="entry name" value="HATPase_dom"/>
</dbReference>
<dbReference type="PROSITE" id="PS50109">
    <property type="entry name" value="HIS_KIN"/>
    <property type="match status" value="1"/>
</dbReference>
<evidence type="ECO:0000259" key="17">
    <source>
        <dbReference type="PROSITE" id="PS50885"/>
    </source>
</evidence>
<evidence type="ECO:0000256" key="8">
    <source>
        <dbReference type="ARBA" id="ARBA00022692"/>
    </source>
</evidence>
<dbReference type="InterPro" id="IPR003661">
    <property type="entry name" value="HisK_dim/P_dom"/>
</dbReference>
<dbReference type="SUPFAM" id="SSF47384">
    <property type="entry name" value="Homodimeric domain of signal transducing histidine kinase"/>
    <property type="match status" value="1"/>
</dbReference>
<dbReference type="Proteomes" id="UP000199118">
    <property type="component" value="Unassembled WGS sequence"/>
</dbReference>
<dbReference type="STRING" id="356660.SAMN05444336_103399"/>
<keyword evidence="14 15" id="KW-0472">Membrane</keyword>
<keyword evidence="9" id="KW-0547">Nucleotide-binding</keyword>
<dbReference type="InterPro" id="IPR036890">
    <property type="entry name" value="HATPase_C_sf"/>
</dbReference>
<dbReference type="Gene3D" id="3.30.565.10">
    <property type="entry name" value="Histidine kinase-like ATPase, C-terminal domain"/>
    <property type="match status" value="1"/>
</dbReference>
<evidence type="ECO:0000256" key="14">
    <source>
        <dbReference type="ARBA" id="ARBA00023136"/>
    </source>
</evidence>
<dbReference type="SMART" id="SM00388">
    <property type="entry name" value="HisKA"/>
    <property type="match status" value="1"/>
</dbReference>
<dbReference type="SMART" id="SM00304">
    <property type="entry name" value="HAMP"/>
    <property type="match status" value="1"/>
</dbReference>
<evidence type="ECO:0000256" key="11">
    <source>
        <dbReference type="ARBA" id="ARBA00022840"/>
    </source>
</evidence>
<evidence type="ECO:0000256" key="2">
    <source>
        <dbReference type="ARBA" id="ARBA00004429"/>
    </source>
</evidence>
<evidence type="ECO:0000256" key="9">
    <source>
        <dbReference type="ARBA" id="ARBA00022741"/>
    </source>
</evidence>
<dbReference type="OrthoDB" id="9804645at2"/>
<organism evidence="18 19">
    <name type="scientific">Albimonas donghaensis</name>
    <dbReference type="NCBI Taxonomy" id="356660"/>
    <lineage>
        <taxon>Bacteria</taxon>
        <taxon>Pseudomonadati</taxon>
        <taxon>Pseudomonadota</taxon>
        <taxon>Alphaproteobacteria</taxon>
        <taxon>Rhodobacterales</taxon>
        <taxon>Paracoccaceae</taxon>
        <taxon>Albimonas</taxon>
    </lineage>
</organism>
<evidence type="ECO:0000256" key="10">
    <source>
        <dbReference type="ARBA" id="ARBA00022777"/>
    </source>
</evidence>
<dbReference type="InterPro" id="IPR036097">
    <property type="entry name" value="HisK_dim/P_sf"/>
</dbReference>
<dbReference type="PANTHER" id="PTHR44936:SF5">
    <property type="entry name" value="SENSOR HISTIDINE KINASE ENVZ"/>
    <property type="match status" value="1"/>
</dbReference>
<keyword evidence="6" id="KW-0597">Phosphoprotein</keyword>
<dbReference type="InterPro" id="IPR004358">
    <property type="entry name" value="Sig_transdc_His_kin-like_C"/>
</dbReference>
<evidence type="ECO:0000256" key="12">
    <source>
        <dbReference type="ARBA" id="ARBA00022989"/>
    </source>
</evidence>
<dbReference type="SUPFAM" id="SSF55874">
    <property type="entry name" value="ATPase domain of HSP90 chaperone/DNA topoisomerase II/histidine kinase"/>
    <property type="match status" value="1"/>
</dbReference>
<comment type="catalytic activity">
    <reaction evidence="1">
        <text>ATP + protein L-histidine = ADP + protein N-phospho-L-histidine.</text>
        <dbReference type="EC" id="2.7.13.3"/>
    </reaction>
</comment>
<evidence type="ECO:0000256" key="5">
    <source>
        <dbReference type="ARBA" id="ARBA00022519"/>
    </source>
</evidence>
<keyword evidence="4" id="KW-1003">Cell membrane</keyword>
<dbReference type="CDD" id="cd00075">
    <property type="entry name" value="HATPase"/>
    <property type="match status" value="1"/>
</dbReference>
<dbReference type="InterPro" id="IPR005467">
    <property type="entry name" value="His_kinase_dom"/>
</dbReference>
<evidence type="ECO:0000313" key="18">
    <source>
        <dbReference type="EMBL" id="SDX13422.1"/>
    </source>
</evidence>
<dbReference type="GO" id="GO:0005524">
    <property type="term" value="F:ATP binding"/>
    <property type="evidence" value="ECO:0007669"/>
    <property type="project" value="UniProtKB-KW"/>
</dbReference>
<evidence type="ECO:0000256" key="13">
    <source>
        <dbReference type="ARBA" id="ARBA00023012"/>
    </source>
</evidence>
<dbReference type="InterPro" id="IPR050980">
    <property type="entry name" value="2C_sensor_his_kinase"/>
</dbReference>
<keyword evidence="10 18" id="KW-0418">Kinase</keyword>
<dbReference type="Gene3D" id="1.10.287.130">
    <property type="match status" value="1"/>
</dbReference>
<protein>
    <recommendedName>
        <fullName evidence="3">histidine kinase</fullName>
        <ecNumber evidence="3">2.7.13.3</ecNumber>
    </recommendedName>
</protein>
<keyword evidence="12 15" id="KW-1133">Transmembrane helix</keyword>
<evidence type="ECO:0000256" key="7">
    <source>
        <dbReference type="ARBA" id="ARBA00022679"/>
    </source>
</evidence>
<dbReference type="InterPro" id="IPR003660">
    <property type="entry name" value="HAMP_dom"/>
</dbReference>
<dbReference type="AlphaFoldDB" id="A0A1H2Z7I2"/>
<dbReference type="PRINTS" id="PR00344">
    <property type="entry name" value="BCTRLSENSOR"/>
</dbReference>
<keyword evidence="5" id="KW-0997">Cell inner membrane</keyword>
<keyword evidence="19" id="KW-1185">Reference proteome</keyword>
<dbReference type="PANTHER" id="PTHR44936">
    <property type="entry name" value="SENSOR PROTEIN CREC"/>
    <property type="match status" value="1"/>
</dbReference>
<sequence>MAKPYKKYLPRSLFGRALLILLAPIILLQGVVAGLFIQRHYAGVTEQMTGAVALELNYAVAAVDEAPDIETARAGLERLARPLGLTLALDAGRAVSPERMRRFYDVSGNALADTLRANIPRPMAIDLLRYDRDVEVKIQTDKGVMRALIPRKRTIASNPHILLVWMVATAMLLAVVAVIFLRNQVRPIRQLATAAEEFGRGRSAPFRPAGAEEIRRAGAAFLDMRRRVERAMEQRANMLYGVSHDLRTPLTRMKLALAFMEDQPEAEELKRDVDEMERMLAAFLDYARGGAGEQSGEADPMALMEAAAEAARRGGGEVEIRLASDSLPPAPVTLREGAVRRALGNLLENACRYGDHAEATLRMGRLYVEWAVEDDGPGIPDDRREAAFRPFTRLDAARNQDKGGGVGLGLAIAQDIARAHGGAITLERSERMGGLRAVLRLPR</sequence>
<dbReference type="Pfam" id="PF00512">
    <property type="entry name" value="HisKA"/>
    <property type="match status" value="1"/>
</dbReference>
<feature type="transmembrane region" description="Helical" evidence="15">
    <location>
        <begin position="162"/>
        <end position="181"/>
    </location>
</feature>
<name>A0A1H2Z7I2_9RHOB</name>
<proteinExistence type="predicted"/>
<feature type="domain" description="HAMP" evidence="17">
    <location>
        <begin position="182"/>
        <end position="233"/>
    </location>
</feature>
<evidence type="ECO:0000256" key="1">
    <source>
        <dbReference type="ARBA" id="ARBA00000085"/>
    </source>
</evidence>
<dbReference type="EMBL" id="FNMZ01000003">
    <property type="protein sequence ID" value="SDX13422.1"/>
    <property type="molecule type" value="Genomic_DNA"/>
</dbReference>
<evidence type="ECO:0000256" key="4">
    <source>
        <dbReference type="ARBA" id="ARBA00022475"/>
    </source>
</evidence>
<dbReference type="PROSITE" id="PS50885">
    <property type="entry name" value="HAMP"/>
    <property type="match status" value="1"/>
</dbReference>
<keyword evidence="11" id="KW-0067">ATP-binding</keyword>
<keyword evidence="13" id="KW-0902">Two-component regulatory system</keyword>
<dbReference type="GO" id="GO:0005886">
    <property type="term" value="C:plasma membrane"/>
    <property type="evidence" value="ECO:0007669"/>
    <property type="project" value="UniProtKB-SubCell"/>
</dbReference>
<dbReference type="EC" id="2.7.13.3" evidence="3"/>
<gene>
    <name evidence="18" type="ORF">SAMN05444336_103399</name>
</gene>
<evidence type="ECO:0000259" key="16">
    <source>
        <dbReference type="PROSITE" id="PS50109"/>
    </source>
</evidence>
<keyword evidence="7" id="KW-0808">Transferase</keyword>
<dbReference type="GO" id="GO:0000155">
    <property type="term" value="F:phosphorelay sensor kinase activity"/>
    <property type="evidence" value="ECO:0007669"/>
    <property type="project" value="InterPro"/>
</dbReference>
<evidence type="ECO:0000256" key="6">
    <source>
        <dbReference type="ARBA" id="ARBA00022553"/>
    </source>
</evidence>
<evidence type="ECO:0000256" key="15">
    <source>
        <dbReference type="SAM" id="Phobius"/>
    </source>
</evidence>
<keyword evidence="8 15" id="KW-0812">Transmembrane</keyword>
<comment type="subcellular location">
    <subcellularLocation>
        <location evidence="2">Cell inner membrane</location>
        <topology evidence="2">Multi-pass membrane protein</topology>
    </subcellularLocation>
</comment>
<dbReference type="Pfam" id="PF02518">
    <property type="entry name" value="HATPase_c"/>
    <property type="match status" value="1"/>
</dbReference>
<dbReference type="CDD" id="cd00082">
    <property type="entry name" value="HisKA"/>
    <property type="match status" value="1"/>
</dbReference>
<dbReference type="RefSeq" id="WP_092681805.1">
    <property type="nucleotide sequence ID" value="NZ_FNMZ01000003.1"/>
</dbReference>
<feature type="domain" description="Histidine kinase" evidence="16">
    <location>
        <begin position="241"/>
        <end position="443"/>
    </location>
</feature>